<name>A0A5C8NVA5_9BACI</name>
<accession>A0A5C8NVA5</accession>
<gene>
    <name evidence="2" type="ORF">FHP05_08310</name>
</gene>
<dbReference type="EMBL" id="VDUW01000004">
    <property type="protein sequence ID" value="TXL65128.1"/>
    <property type="molecule type" value="Genomic_DNA"/>
</dbReference>
<feature type="chain" id="PRO_5038699956" description="Lipoprotein" evidence="1">
    <location>
        <begin position="19"/>
        <end position="148"/>
    </location>
</feature>
<dbReference type="PROSITE" id="PS51257">
    <property type="entry name" value="PROKAR_LIPOPROTEIN"/>
    <property type="match status" value="1"/>
</dbReference>
<evidence type="ECO:0000313" key="3">
    <source>
        <dbReference type="Proteomes" id="UP000321574"/>
    </source>
</evidence>
<dbReference type="OrthoDB" id="9840852at2"/>
<evidence type="ECO:0000313" key="2">
    <source>
        <dbReference type="EMBL" id="TXL65128.1"/>
    </source>
</evidence>
<dbReference type="RefSeq" id="WP_147666983.1">
    <property type="nucleotide sequence ID" value="NZ_VDUW01000004.1"/>
</dbReference>
<evidence type="ECO:0008006" key="4">
    <source>
        <dbReference type="Google" id="ProtNLM"/>
    </source>
</evidence>
<sequence length="148" mass="16783">MKRFVVLISIFIALILSACTGTDPDEELVAKEVEKIKETSLQTYLGDVSFEMKDTRRDGDYYYLNYTIYANVKEEFSDLSIEEINDVMKTSLNEVGYDSFDCGARKAKCNIYNIVVNVGGNKYDIGQFDKTVKLNGTPYEEETTDSNS</sequence>
<protein>
    <recommendedName>
        <fullName evidence="4">Lipoprotein</fullName>
    </recommendedName>
</protein>
<keyword evidence="1" id="KW-0732">Signal</keyword>
<comment type="caution">
    <text evidence="2">The sequence shown here is derived from an EMBL/GenBank/DDBJ whole genome shotgun (WGS) entry which is preliminary data.</text>
</comment>
<organism evidence="2 3">
    <name type="scientific">Cerasibacillus terrae</name>
    <dbReference type="NCBI Taxonomy" id="2498845"/>
    <lineage>
        <taxon>Bacteria</taxon>
        <taxon>Bacillati</taxon>
        <taxon>Bacillota</taxon>
        <taxon>Bacilli</taxon>
        <taxon>Bacillales</taxon>
        <taxon>Bacillaceae</taxon>
        <taxon>Cerasibacillus</taxon>
    </lineage>
</organism>
<feature type="signal peptide" evidence="1">
    <location>
        <begin position="1"/>
        <end position="18"/>
    </location>
</feature>
<evidence type="ECO:0000256" key="1">
    <source>
        <dbReference type="SAM" id="SignalP"/>
    </source>
</evidence>
<dbReference type="Proteomes" id="UP000321574">
    <property type="component" value="Unassembled WGS sequence"/>
</dbReference>
<keyword evidence="3" id="KW-1185">Reference proteome</keyword>
<proteinExistence type="predicted"/>
<reference evidence="2 3" key="1">
    <citation type="submission" date="2019-06" db="EMBL/GenBank/DDBJ databases">
        <title>Cerasibacillus sp. nov., isolated from maize field.</title>
        <authorList>
            <person name="Lin S.-Y."/>
            <person name="Tsai C.-F."/>
            <person name="Young C.-C."/>
        </authorList>
    </citation>
    <scope>NUCLEOTIDE SEQUENCE [LARGE SCALE GENOMIC DNA]</scope>
    <source>
        <strain evidence="2 3">CC-CFT480</strain>
    </source>
</reference>
<dbReference type="AlphaFoldDB" id="A0A5C8NVA5"/>